<comment type="caution">
    <text evidence="3">The sequence shown here is derived from an EMBL/GenBank/DDBJ whole genome shotgun (WGS) entry which is preliminary data.</text>
</comment>
<organism evidence="3 4">
    <name type="scientific">Ohessyouella blattaphilus</name>
    <dbReference type="NCBI Taxonomy" id="2949333"/>
    <lineage>
        <taxon>Bacteria</taxon>
        <taxon>Bacillati</taxon>
        <taxon>Bacillota</taxon>
        <taxon>Clostridia</taxon>
        <taxon>Lachnospirales</taxon>
        <taxon>Lachnospiraceae</taxon>
        <taxon>Ohessyouella</taxon>
    </lineage>
</organism>
<keyword evidence="1" id="KW-0175">Coiled coil</keyword>
<gene>
    <name evidence="3" type="ORF">NK118_09840</name>
</gene>
<keyword evidence="2" id="KW-0472">Membrane</keyword>
<keyword evidence="2" id="KW-1133">Transmembrane helix</keyword>
<dbReference type="RefSeq" id="WP_262069431.1">
    <property type="nucleotide sequence ID" value="NZ_JAMXOC010000014.1"/>
</dbReference>
<dbReference type="Proteomes" id="UP001523565">
    <property type="component" value="Unassembled WGS sequence"/>
</dbReference>
<proteinExistence type="predicted"/>
<accession>A0ABT1ELI7</accession>
<feature type="coiled-coil region" evidence="1">
    <location>
        <begin position="37"/>
        <end position="64"/>
    </location>
</feature>
<evidence type="ECO:0000313" key="3">
    <source>
        <dbReference type="EMBL" id="MCP1110551.1"/>
    </source>
</evidence>
<feature type="transmembrane region" description="Helical" evidence="2">
    <location>
        <begin position="6"/>
        <end position="27"/>
    </location>
</feature>
<reference evidence="3 4" key="1">
    <citation type="journal article" date="2022" name="Genome Biol. Evol.">
        <title>Host diet, physiology and behaviors set the stage for Lachnospiraceae cladogenesis.</title>
        <authorList>
            <person name="Vera-Ponce De Leon A."/>
            <person name="Schneider M."/>
            <person name="Jahnes B.C."/>
            <person name="Sadowski V."/>
            <person name="Camuy-Velez L.A."/>
            <person name="Duan J."/>
            <person name="Sabree Z.L."/>
        </authorList>
    </citation>
    <scope>NUCLEOTIDE SEQUENCE [LARGE SCALE GENOMIC DNA]</scope>
    <source>
        <strain evidence="3 4">PAL227</strain>
    </source>
</reference>
<dbReference type="EMBL" id="JAMZFV010000014">
    <property type="protein sequence ID" value="MCP1110551.1"/>
    <property type="molecule type" value="Genomic_DNA"/>
</dbReference>
<keyword evidence="2" id="KW-0812">Transmembrane</keyword>
<keyword evidence="4" id="KW-1185">Reference proteome</keyword>
<evidence type="ECO:0000256" key="1">
    <source>
        <dbReference type="SAM" id="Coils"/>
    </source>
</evidence>
<sequence>MDWLLLLVELASIVAVFLLGLFTKNYLPSYMEKKGENLATKEDIKEITRRTEEVQQEFRQEMARFSKDIEFKYDFYYKQYDGLYSFLYAIVSQSEYTKHIIKLTDGRELAFDEYPFVKISPTRTVKTTYEIGKTTHQETFTETEISEFDQKKICEYIISNGHLATPELLKLAVSYRLVTNLGVDKEIADNEEFRLIKEIVMRIVEEYNFFRKELQMSYGEEELENGTIMI</sequence>
<name>A0ABT1ELI7_9FIRM</name>
<evidence type="ECO:0000256" key="2">
    <source>
        <dbReference type="SAM" id="Phobius"/>
    </source>
</evidence>
<protein>
    <submittedName>
        <fullName evidence="3">Uncharacterized protein</fullName>
    </submittedName>
</protein>
<evidence type="ECO:0000313" key="4">
    <source>
        <dbReference type="Proteomes" id="UP001523565"/>
    </source>
</evidence>